<dbReference type="InterPro" id="IPR050464">
    <property type="entry name" value="Zeta_carotene_desat/Oxidored"/>
</dbReference>
<reference evidence="14" key="1">
    <citation type="submission" date="2022-12" db="EMBL/GenBank/DDBJ databases">
        <title>Gycomyces niveus sp.nov., a novel actinomycete isolated from soil in Shouguang.</title>
        <authorList>
            <person name="Yang X."/>
        </authorList>
    </citation>
    <scope>NUCLEOTIDE SEQUENCE</scope>
    <source>
        <strain evidence="14">DSM 44724</strain>
    </source>
</reference>
<dbReference type="GO" id="GO:0004729">
    <property type="term" value="F:oxygen-dependent protoporphyrinogen oxidase activity"/>
    <property type="evidence" value="ECO:0007669"/>
    <property type="project" value="InterPro"/>
</dbReference>
<evidence type="ECO:0000256" key="8">
    <source>
        <dbReference type="ARBA" id="ARBA00022630"/>
    </source>
</evidence>
<dbReference type="PRINTS" id="PR00757">
    <property type="entry name" value="AMINEOXDASEF"/>
</dbReference>
<gene>
    <name evidence="14" type="primary">hemG</name>
    <name evidence="15" type="ORF">J2S69_001279</name>
    <name evidence="14" type="ORF">O2L01_08330</name>
</gene>
<accession>A0A9X3T886</accession>
<dbReference type="PANTHER" id="PTHR42923">
    <property type="entry name" value="PROTOPORPHYRINOGEN OXIDASE"/>
    <property type="match status" value="1"/>
</dbReference>
<organism evidence="14 16">
    <name type="scientific">Glycomyces lechevalierae</name>
    <dbReference type="NCBI Taxonomy" id="256034"/>
    <lineage>
        <taxon>Bacteria</taxon>
        <taxon>Bacillati</taxon>
        <taxon>Actinomycetota</taxon>
        <taxon>Actinomycetes</taxon>
        <taxon>Glycomycetales</taxon>
        <taxon>Glycomycetaceae</taxon>
        <taxon>Glycomyces</taxon>
    </lineage>
</organism>
<sequence>MSPMTPARVTGTPGRTRVLIVGGGITGLAAAHRLREHLGPDAEIIVAEQAMRLGGKIHTVDFAGRPVETGAESLLAARPEAIDLAEAVGLGDAIVYPSAAKPALSLGGELLDFPAGHMMGIPGDPADVAAIANAKERPDNGLPILEPGADMSVGALVRSRLGDEVLDRLVAPMLGGVYAGDVDRLSVRAVMPQLASALERHARLTDAVNEIKRPPSDGPRKPVFATVDGGLERLVTATSASARAEIRLGMTVRELRQTPYGWEVIAGPVPDPIKITADAVILAVPAKPAAELLRGVEPQAAAALSGVAYASVALAAFAFDQIDLPERSGFLTPASEGKTVKAATFASKKWPHLGRRFQIVRVSMGRLGEEALLQYDDTTLAKTALRELGEHLGQRLPEPVEQRIDRWGGALPQYSPGHGARIAAAREALAAHPNIAIAGAAVDGVGIAACIASGQQAADTIAASVEPARREQ</sequence>
<keyword evidence="9" id="KW-0274">FAD</keyword>
<dbReference type="InterPro" id="IPR036188">
    <property type="entry name" value="FAD/NAD-bd_sf"/>
</dbReference>
<feature type="domain" description="Amine oxidase" evidence="13">
    <location>
        <begin position="25"/>
        <end position="461"/>
    </location>
</feature>
<evidence type="ECO:0000313" key="14">
    <source>
        <dbReference type="EMBL" id="MDA1384988.1"/>
    </source>
</evidence>
<dbReference type="EMBL" id="JAPZVQ010000003">
    <property type="protein sequence ID" value="MDA1384988.1"/>
    <property type="molecule type" value="Genomic_DNA"/>
</dbReference>
<dbReference type="InterPro" id="IPR002937">
    <property type="entry name" value="Amino_oxidase"/>
</dbReference>
<dbReference type="InterPro" id="IPR001613">
    <property type="entry name" value="Flavin_amine_oxidase"/>
</dbReference>
<evidence type="ECO:0000256" key="4">
    <source>
        <dbReference type="ARBA" id="ARBA00004744"/>
    </source>
</evidence>
<evidence type="ECO:0000256" key="6">
    <source>
        <dbReference type="ARBA" id="ARBA00012402"/>
    </source>
</evidence>
<keyword evidence="8" id="KW-0285">Flavoprotein</keyword>
<comment type="cofactor">
    <cofactor evidence="2">
        <name>FAD</name>
        <dbReference type="ChEBI" id="CHEBI:57692"/>
    </cofactor>
</comment>
<evidence type="ECO:0000259" key="13">
    <source>
        <dbReference type="Pfam" id="PF01593"/>
    </source>
</evidence>
<dbReference type="Gene3D" id="3.90.660.20">
    <property type="entry name" value="Protoporphyrinogen oxidase, mitochondrial, domain 2"/>
    <property type="match status" value="1"/>
</dbReference>
<keyword evidence="10 14" id="KW-0560">Oxidoreductase</keyword>
<evidence type="ECO:0000256" key="5">
    <source>
        <dbReference type="ARBA" id="ARBA00008310"/>
    </source>
</evidence>
<dbReference type="Gene3D" id="3.50.50.60">
    <property type="entry name" value="FAD/NAD(P)-binding domain"/>
    <property type="match status" value="1"/>
</dbReference>
<dbReference type="EC" id="1.3.3.15" evidence="6"/>
<evidence type="ECO:0000256" key="3">
    <source>
        <dbReference type="ARBA" id="ARBA00002185"/>
    </source>
</evidence>
<comment type="pathway">
    <text evidence="4">Porphyrin-containing compound metabolism; protoheme biosynthesis.</text>
</comment>
<dbReference type="PANTHER" id="PTHR42923:SF3">
    <property type="entry name" value="PROTOPORPHYRINOGEN OXIDASE"/>
    <property type="match status" value="1"/>
</dbReference>
<dbReference type="Gene3D" id="1.10.3110.10">
    <property type="entry name" value="protoporphyrinogen ix oxidase, domain 3"/>
    <property type="match status" value="1"/>
</dbReference>
<keyword evidence="17" id="KW-1185">Reference proteome</keyword>
<evidence type="ECO:0000313" key="17">
    <source>
        <dbReference type="Proteomes" id="UP001183604"/>
    </source>
</evidence>
<evidence type="ECO:0000256" key="10">
    <source>
        <dbReference type="ARBA" id="ARBA00023002"/>
    </source>
</evidence>
<comment type="caution">
    <text evidence="14">The sequence shown here is derived from an EMBL/GenBank/DDBJ whole genome shotgun (WGS) entry which is preliminary data.</text>
</comment>
<comment type="similarity">
    <text evidence="5">Belongs to the protoporphyrinogen/coproporphyrinogen oxidase family. Coproporphyrinogen III oxidase subfamily.</text>
</comment>
<comment type="catalytic activity">
    <reaction evidence="1">
        <text>coproporphyrinogen III + 3 O2 = coproporphyrin III + 3 H2O2</text>
        <dbReference type="Rhea" id="RHEA:43436"/>
        <dbReference type="ChEBI" id="CHEBI:15379"/>
        <dbReference type="ChEBI" id="CHEBI:16240"/>
        <dbReference type="ChEBI" id="CHEBI:57309"/>
        <dbReference type="ChEBI" id="CHEBI:131725"/>
        <dbReference type="EC" id="1.3.3.15"/>
    </reaction>
    <physiologicalReaction direction="left-to-right" evidence="1">
        <dbReference type="Rhea" id="RHEA:43437"/>
    </physiologicalReaction>
</comment>
<dbReference type="RefSeq" id="WP_270121448.1">
    <property type="nucleotide sequence ID" value="NZ_BAAAOM010000002.1"/>
</dbReference>
<evidence type="ECO:0000256" key="12">
    <source>
        <dbReference type="PIRSR" id="PIRSR601613-1"/>
    </source>
</evidence>
<dbReference type="Proteomes" id="UP001183604">
    <property type="component" value="Unassembled WGS sequence"/>
</dbReference>
<protein>
    <recommendedName>
        <fullName evidence="7">Coproporphyrinogen III oxidase</fullName>
        <ecNumber evidence="6">1.3.3.15</ecNumber>
    </recommendedName>
</protein>
<evidence type="ECO:0000256" key="2">
    <source>
        <dbReference type="ARBA" id="ARBA00001974"/>
    </source>
</evidence>
<dbReference type="AlphaFoldDB" id="A0A9X3T886"/>
<name>A0A9X3T886_9ACTN</name>
<dbReference type="Proteomes" id="UP001145799">
    <property type="component" value="Unassembled WGS sequence"/>
</dbReference>
<dbReference type="GO" id="GO:0006783">
    <property type="term" value="P:heme biosynthetic process"/>
    <property type="evidence" value="ECO:0007669"/>
    <property type="project" value="UniProtKB-KW"/>
</dbReference>
<dbReference type="NCBIfam" id="TIGR00562">
    <property type="entry name" value="proto_IX_ox"/>
    <property type="match status" value="1"/>
</dbReference>
<dbReference type="InterPro" id="IPR004572">
    <property type="entry name" value="Protoporphyrinogen_oxidase"/>
</dbReference>
<evidence type="ECO:0000256" key="1">
    <source>
        <dbReference type="ARBA" id="ARBA00001755"/>
    </source>
</evidence>
<comment type="function">
    <text evidence="3">Involved in coproporphyrin-dependent heme b biosynthesis. Catalyzes the oxidation of coproporphyrinogen III to coproporphyrin III.</text>
</comment>
<evidence type="ECO:0000256" key="7">
    <source>
        <dbReference type="ARBA" id="ARBA00019046"/>
    </source>
</evidence>
<evidence type="ECO:0000256" key="9">
    <source>
        <dbReference type="ARBA" id="ARBA00022827"/>
    </source>
</evidence>
<dbReference type="Pfam" id="PF01593">
    <property type="entry name" value="Amino_oxidase"/>
    <property type="match status" value="1"/>
</dbReference>
<reference evidence="15 17" key="2">
    <citation type="submission" date="2023-07" db="EMBL/GenBank/DDBJ databases">
        <title>Sequencing the genomes of 1000 actinobacteria strains.</title>
        <authorList>
            <person name="Klenk H.-P."/>
        </authorList>
    </citation>
    <scope>NUCLEOTIDE SEQUENCE [LARGE SCALE GENOMIC DNA]</scope>
    <source>
        <strain evidence="15 17">DSM 44724</strain>
    </source>
</reference>
<evidence type="ECO:0000313" key="15">
    <source>
        <dbReference type="EMBL" id="MDR7337560.1"/>
    </source>
</evidence>
<keyword evidence="11" id="KW-0350">Heme biosynthesis</keyword>
<dbReference type="EMBL" id="JAVDYD010000001">
    <property type="protein sequence ID" value="MDR7337560.1"/>
    <property type="molecule type" value="Genomic_DNA"/>
</dbReference>
<proteinExistence type="inferred from homology"/>
<dbReference type="SUPFAM" id="SSF54373">
    <property type="entry name" value="FAD-linked reductases, C-terminal domain"/>
    <property type="match status" value="1"/>
</dbReference>
<feature type="binding site" evidence="12">
    <location>
        <position position="26"/>
    </location>
    <ligand>
        <name>FAD</name>
        <dbReference type="ChEBI" id="CHEBI:57692"/>
    </ligand>
</feature>
<dbReference type="SUPFAM" id="SSF51905">
    <property type="entry name" value="FAD/NAD(P)-binding domain"/>
    <property type="match status" value="1"/>
</dbReference>
<evidence type="ECO:0000256" key="11">
    <source>
        <dbReference type="ARBA" id="ARBA00023133"/>
    </source>
</evidence>
<evidence type="ECO:0000313" key="16">
    <source>
        <dbReference type="Proteomes" id="UP001145799"/>
    </source>
</evidence>